<dbReference type="Proteomes" id="UP000236291">
    <property type="component" value="Unassembled WGS sequence"/>
</dbReference>
<dbReference type="PROSITE" id="PS51257">
    <property type="entry name" value="PROKAR_LIPOPROTEIN"/>
    <property type="match status" value="1"/>
</dbReference>
<proteinExistence type="predicted"/>
<comment type="caution">
    <text evidence="1">The sequence shown here is derived from an EMBL/GenBank/DDBJ whole genome shotgun (WGS) entry which is preliminary data.</text>
</comment>
<evidence type="ECO:0000313" key="1">
    <source>
        <dbReference type="EMBL" id="PNX54881.1"/>
    </source>
</evidence>
<protein>
    <submittedName>
        <fullName evidence="1">Uncharacterized protein</fullName>
    </submittedName>
</protein>
<organism evidence="1 2">
    <name type="scientific">Trifolium pratense</name>
    <name type="common">Red clover</name>
    <dbReference type="NCBI Taxonomy" id="57577"/>
    <lineage>
        <taxon>Eukaryota</taxon>
        <taxon>Viridiplantae</taxon>
        <taxon>Streptophyta</taxon>
        <taxon>Embryophyta</taxon>
        <taxon>Tracheophyta</taxon>
        <taxon>Spermatophyta</taxon>
        <taxon>Magnoliopsida</taxon>
        <taxon>eudicotyledons</taxon>
        <taxon>Gunneridae</taxon>
        <taxon>Pentapetalae</taxon>
        <taxon>rosids</taxon>
        <taxon>fabids</taxon>
        <taxon>Fabales</taxon>
        <taxon>Fabaceae</taxon>
        <taxon>Papilionoideae</taxon>
        <taxon>50 kb inversion clade</taxon>
        <taxon>NPAAA clade</taxon>
        <taxon>Hologalegina</taxon>
        <taxon>IRL clade</taxon>
        <taxon>Trifolieae</taxon>
        <taxon>Trifolium</taxon>
    </lineage>
</organism>
<sequence>MTWKGEKMKKLNRGETDKGGHAAGVLWFAAGACTTCAKGESEAAKNAERVLSSHMAGCDWLVGFLSI</sequence>
<reference evidence="1 2" key="2">
    <citation type="journal article" date="2017" name="Front. Plant Sci.">
        <title>Gene Classification and Mining of Molecular Markers Useful in Red Clover (Trifolium pratense) Breeding.</title>
        <authorList>
            <person name="Istvanek J."/>
            <person name="Dluhosova J."/>
            <person name="Dluhos P."/>
            <person name="Patkova L."/>
            <person name="Nedelnik J."/>
            <person name="Repkova J."/>
        </authorList>
    </citation>
    <scope>NUCLEOTIDE SEQUENCE [LARGE SCALE GENOMIC DNA]</scope>
    <source>
        <strain evidence="2">cv. Tatra</strain>
        <tissue evidence="1">Young leaves</tissue>
    </source>
</reference>
<dbReference type="AlphaFoldDB" id="A0A2K3JLH7"/>
<evidence type="ECO:0000313" key="2">
    <source>
        <dbReference type="Proteomes" id="UP000236291"/>
    </source>
</evidence>
<name>A0A2K3JLH7_TRIPR</name>
<dbReference type="EMBL" id="ASHM01069464">
    <property type="protein sequence ID" value="PNX54881.1"/>
    <property type="molecule type" value="Genomic_DNA"/>
</dbReference>
<reference evidence="1 2" key="1">
    <citation type="journal article" date="2014" name="Am. J. Bot.">
        <title>Genome assembly and annotation for red clover (Trifolium pratense; Fabaceae).</title>
        <authorList>
            <person name="Istvanek J."/>
            <person name="Jaros M."/>
            <person name="Krenek A."/>
            <person name="Repkova J."/>
        </authorList>
    </citation>
    <scope>NUCLEOTIDE SEQUENCE [LARGE SCALE GENOMIC DNA]</scope>
    <source>
        <strain evidence="2">cv. Tatra</strain>
        <tissue evidence="1">Young leaves</tissue>
    </source>
</reference>
<gene>
    <name evidence="1" type="ORF">L195_g048504</name>
</gene>
<accession>A0A2K3JLH7</accession>